<dbReference type="RefSeq" id="WP_187779656.1">
    <property type="nucleotide sequence ID" value="NZ_JACTUZ010000084.1"/>
</dbReference>
<organism evidence="1 2">
    <name type="scientific">Pseudoroseomonas ludipueritiae</name>
    <dbReference type="NCBI Taxonomy" id="198093"/>
    <lineage>
        <taxon>Bacteria</taxon>
        <taxon>Pseudomonadati</taxon>
        <taxon>Pseudomonadota</taxon>
        <taxon>Alphaproteobacteria</taxon>
        <taxon>Acetobacterales</taxon>
        <taxon>Acetobacteraceae</taxon>
        <taxon>Pseudoroseomonas</taxon>
    </lineage>
</organism>
<evidence type="ECO:0000313" key="2">
    <source>
        <dbReference type="Proteomes" id="UP000603940"/>
    </source>
</evidence>
<keyword evidence="2" id="KW-1185">Reference proteome</keyword>
<evidence type="ECO:0000313" key="1">
    <source>
        <dbReference type="EMBL" id="MBC9178566.1"/>
    </source>
</evidence>
<comment type="caution">
    <text evidence="1">The sequence shown here is derived from an EMBL/GenBank/DDBJ whole genome shotgun (WGS) entry which is preliminary data.</text>
</comment>
<name>A0ABR7RA62_9PROT</name>
<accession>A0ABR7RA62</accession>
<proteinExistence type="predicted"/>
<sequence>MRPQGRLARDLGRFYRAQGERLLLRRPLTETPAEPNAIWGEQPWGQFPWDGRQPFHDLRCWGVVLGAEPVQLPSGVWQIRRIVRISNAEIAGKNWPGPPRRDDWLQRRADGSQYSVLDCDTRGLRGVAAVHILTVLGGS</sequence>
<reference evidence="1 2" key="1">
    <citation type="journal article" date="2009" name="Int. J. Syst. Evol. Microbiol.">
        <title>Transfer of Teichococcus ludipueritiae and Muricoccus roseus to the genus Roseomonas, as Roseomonas ludipueritiae comb. nov. and Roseomonas rosea comb. nov., respectively, and emended description of the genus Roseomonas.</title>
        <authorList>
            <person name="Sanchez-Porro C."/>
            <person name="Gallego V."/>
            <person name="Busse H.J."/>
            <person name="Kampfer P."/>
            <person name="Ventosa A."/>
        </authorList>
    </citation>
    <scope>NUCLEOTIDE SEQUENCE [LARGE SCALE GENOMIC DNA]</scope>
    <source>
        <strain evidence="1 2">DSM 14915</strain>
    </source>
</reference>
<dbReference type="EMBL" id="JACTUZ010000084">
    <property type="protein sequence ID" value="MBC9178566.1"/>
    <property type="molecule type" value="Genomic_DNA"/>
</dbReference>
<dbReference type="Proteomes" id="UP000603940">
    <property type="component" value="Unassembled WGS sequence"/>
</dbReference>
<protein>
    <submittedName>
        <fullName evidence="1">Uncharacterized protein</fullName>
    </submittedName>
</protein>
<gene>
    <name evidence="1" type="ORF">IBL25_16595</name>
</gene>